<dbReference type="InterPro" id="IPR036812">
    <property type="entry name" value="NAD(P)_OxRdtase_dom_sf"/>
</dbReference>
<proteinExistence type="predicted"/>
<keyword evidence="4" id="KW-1185">Reference proteome</keyword>
<evidence type="ECO:0000313" key="3">
    <source>
        <dbReference type="EMBL" id="KAH6659422.1"/>
    </source>
</evidence>
<dbReference type="InterPro" id="IPR020471">
    <property type="entry name" value="AKR"/>
</dbReference>
<feature type="domain" description="NADP-dependent oxidoreductase" evidence="2">
    <location>
        <begin position="36"/>
        <end position="208"/>
    </location>
</feature>
<dbReference type="PANTHER" id="PTHR11732">
    <property type="entry name" value="ALDO/KETO REDUCTASE"/>
    <property type="match status" value="1"/>
</dbReference>
<keyword evidence="1" id="KW-0560">Oxidoreductase</keyword>
<dbReference type="Gene3D" id="3.20.20.100">
    <property type="entry name" value="NADP-dependent oxidoreductase domain"/>
    <property type="match status" value="1"/>
</dbReference>
<organism evidence="3 4">
    <name type="scientific">Truncatella angustata</name>
    <dbReference type="NCBI Taxonomy" id="152316"/>
    <lineage>
        <taxon>Eukaryota</taxon>
        <taxon>Fungi</taxon>
        <taxon>Dikarya</taxon>
        <taxon>Ascomycota</taxon>
        <taxon>Pezizomycotina</taxon>
        <taxon>Sordariomycetes</taxon>
        <taxon>Xylariomycetidae</taxon>
        <taxon>Amphisphaeriales</taxon>
        <taxon>Sporocadaceae</taxon>
        <taxon>Truncatella</taxon>
    </lineage>
</organism>
<evidence type="ECO:0000256" key="1">
    <source>
        <dbReference type="ARBA" id="ARBA00023002"/>
    </source>
</evidence>
<dbReference type="OrthoDB" id="5357513at2759"/>
<dbReference type="RefSeq" id="XP_045963553.1">
    <property type="nucleotide sequence ID" value="XM_046095010.1"/>
</dbReference>
<gene>
    <name evidence="3" type="ORF">BKA67DRAFT_13212</name>
</gene>
<dbReference type="Pfam" id="PF00248">
    <property type="entry name" value="Aldo_ket_red"/>
    <property type="match status" value="1"/>
</dbReference>
<dbReference type="AlphaFoldDB" id="A0A9P8UWC8"/>
<protein>
    <submittedName>
        <fullName evidence="3">NADP-dependent oxidoreductase domain-containing protein</fullName>
    </submittedName>
</protein>
<dbReference type="GeneID" id="70123903"/>
<dbReference type="Proteomes" id="UP000758603">
    <property type="component" value="Unassembled WGS sequence"/>
</dbReference>
<accession>A0A9P8UWC8</accession>
<dbReference type="EMBL" id="JAGPXC010000001">
    <property type="protein sequence ID" value="KAH6659422.1"/>
    <property type="molecule type" value="Genomic_DNA"/>
</dbReference>
<evidence type="ECO:0000313" key="4">
    <source>
        <dbReference type="Proteomes" id="UP000758603"/>
    </source>
</evidence>
<dbReference type="InterPro" id="IPR023210">
    <property type="entry name" value="NADP_OxRdtase_dom"/>
</dbReference>
<name>A0A9P8UWC8_9PEZI</name>
<reference evidence="3" key="1">
    <citation type="journal article" date="2021" name="Nat. Commun.">
        <title>Genetic determinants of endophytism in the Arabidopsis root mycobiome.</title>
        <authorList>
            <person name="Mesny F."/>
            <person name="Miyauchi S."/>
            <person name="Thiergart T."/>
            <person name="Pickel B."/>
            <person name="Atanasova L."/>
            <person name="Karlsson M."/>
            <person name="Huettel B."/>
            <person name="Barry K.W."/>
            <person name="Haridas S."/>
            <person name="Chen C."/>
            <person name="Bauer D."/>
            <person name="Andreopoulos W."/>
            <person name="Pangilinan J."/>
            <person name="LaButti K."/>
            <person name="Riley R."/>
            <person name="Lipzen A."/>
            <person name="Clum A."/>
            <person name="Drula E."/>
            <person name="Henrissat B."/>
            <person name="Kohler A."/>
            <person name="Grigoriev I.V."/>
            <person name="Martin F.M."/>
            <person name="Hacquard S."/>
        </authorList>
    </citation>
    <scope>NUCLEOTIDE SEQUENCE</scope>
    <source>
        <strain evidence="3">MPI-SDFR-AT-0073</strain>
    </source>
</reference>
<comment type="caution">
    <text evidence="3">The sequence shown here is derived from an EMBL/GenBank/DDBJ whole genome shotgun (WGS) entry which is preliminary data.</text>
</comment>
<evidence type="ECO:0000259" key="2">
    <source>
        <dbReference type="Pfam" id="PF00248"/>
    </source>
</evidence>
<sequence>MDEHIEDTGPPVLRTIHSKPLLIYGTSRKENRTAFLTETALNIGFTAVDTANYPPAYKESHTGDGIAAALKSGVVKRGDLWIQTKFCPAFAMPRDQLPYNPDQSIEGQVKESIQQSLENLKVEYLDAFLLHGPYRDNEDSIAAYKAFEQFVPHTIKQLGVSNVSLQQLKAVYDAASVKPTIVQNRFMRDTSYDIEVRHFCAGHNITYQAFYMLTHNPELLASDVLASVAERLNIEKEVAFYVLVLSLGDVQVLDGTTQSVRMKADLTEITSIFKNDRTISDLKPFVIEFKKLLQTSV</sequence>
<dbReference type="GO" id="GO:0016491">
    <property type="term" value="F:oxidoreductase activity"/>
    <property type="evidence" value="ECO:0007669"/>
    <property type="project" value="UniProtKB-KW"/>
</dbReference>
<dbReference type="SUPFAM" id="SSF51430">
    <property type="entry name" value="NAD(P)-linked oxidoreductase"/>
    <property type="match status" value="1"/>
</dbReference>